<dbReference type="InterPro" id="IPR005762">
    <property type="entry name" value="MurD"/>
</dbReference>
<evidence type="ECO:0000256" key="4">
    <source>
        <dbReference type="ARBA" id="ARBA00022598"/>
    </source>
</evidence>
<dbReference type="Gene3D" id="3.40.50.720">
    <property type="entry name" value="NAD(P)-binding Rossmann-like Domain"/>
    <property type="match status" value="1"/>
</dbReference>
<evidence type="ECO:0000313" key="8">
    <source>
        <dbReference type="EMBL" id="KKS82663.1"/>
    </source>
</evidence>
<keyword evidence="6" id="KW-0067">ATP-binding</keyword>
<dbReference type="GO" id="GO:0008764">
    <property type="term" value="F:UDP-N-acetylmuramoylalanine-D-glutamate ligase activity"/>
    <property type="evidence" value="ECO:0007669"/>
    <property type="project" value="InterPro"/>
</dbReference>
<dbReference type="SUPFAM" id="SSF53244">
    <property type="entry name" value="MurD-like peptide ligases, peptide-binding domain"/>
    <property type="match status" value="1"/>
</dbReference>
<dbReference type="GO" id="GO:0005524">
    <property type="term" value="F:ATP binding"/>
    <property type="evidence" value="ECO:0007669"/>
    <property type="project" value="UniProtKB-KW"/>
</dbReference>
<dbReference type="GO" id="GO:0009252">
    <property type="term" value="P:peptidoglycan biosynthetic process"/>
    <property type="evidence" value="ECO:0007669"/>
    <property type="project" value="UniProtKB-UniPathway"/>
</dbReference>
<evidence type="ECO:0000256" key="5">
    <source>
        <dbReference type="ARBA" id="ARBA00022741"/>
    </source>
</evidence>
<dbReference type="GO" id="GO:0051301">
    <property type="term" value="P:cell division"/>
    <property type="evidence" value="ECO:0007669"/>
    <property type="project" value="InterPro"/>
</dbReference>
<dbReference type="NCBIfam" id="TIGR01087">
    <property type="entry name" value="murD"/>
    <property type="match status" value="1"/>
</dbReference>
<dbReference type="InterPro" id="IPR036565">
    <property type="entry name" value="Mur-like_cat_sf"/>
</dbReference>
<dbReference type="GO" id="GO:0005737">
    <property type="term" value="C:cytoplasm"/>
    <property type="evidence" value="ECO:0007669"/>
    <property type="project" value="UniProtKB-SubCell"/>
</dbReference>
<keyword evidence="4 8" id="KW-0436">Ligase</keyword>
<reference evidence="8 9" key="1">
    <citation type="journal article" date="2015" name="Nature">
        <title>rRNA introns, odd ribosomes, and small enigmatic genomes across a large radiation of phyla.</title>
        <authorList>
            <person name="Brown C.T."/>
            <person name="Hug L.A."/>
            <person name="Thomas B.C."/>
            <person name="Sharon I."/>
            <person name="Castelle C.J."/>
            <person name="Singh A."/>
            <person name="Wilkins M.J."/>
            <person name="Williams K.H."/>
            <person name="Banfield J.F."/>
        </authorList>
    </citation>
    <scope>NUCLEOTIDE SEQUENCE [LARGE SCALE GENOMIC DNA]</scope>
</reference>
<dbReference type="PANTHER" id="PTHR43692:SF1">
    <property type="entry name" value="UDP-N-ACETYLMURAMOYLALANINE--D-GLUTAMATE LIGASE"/>
    <property type="match status" value="1"/>
</dbReference>
<dbReference type="SUPFAM" id="SSF53623">
    <property type="entry name" value="MurD-like peptide ligases, catalytic domain"/>
    <property type="match status" value="1"/>
</dbReference>
<dbReference type="PANTHER" id="PTHR43692">
    <property type="entry name" value="UDP-N-ACETYLMURAMOYLALANINE--D-GLUTAMATE LIGASE"/>
    <property type="match status" value="1"/>
</dbReference>
<dbReference type="Gene3D" id="3.90.190.20">
    <property type="entry name" value="Mur ligase, C-terminal domain"/>
    <property type="match status" value="1"/>
</dbReference>
<dbReference type="AlphaFoldDB" id="A0A0G1F738"/>
<evidence type="ECO:0000259" key="7">
    <source>
        <dbReference type="Pfam" id="PF08245"/>
    </source>
</evidence>
<dbReference type="Gene3D" id="3.40.1190.10">
    <property type="entry name" value="Mur-like, catalytic domain"/>
    <property type="match status" value="1"/>
</dbReference>
<feature type="domain" description="Mur ligase central" evidence="7">
    <location>
        <begin position="102"/>
        <end position="301"/>
    </location>
</feature>
<accession>A0A0G1F738</accession>
<proteinExistence type="predicted"/>
<evidence type="ECO:0000256" key="6">
    <source>
        <dbReference type="ARBA" id="ARBA00022840"/>
    </source>
</evidence>
<evidence type="ECO:0000256" key="2">
    <source>
        <dbReference type="ARBA" id="ARBA00004752"/>
    </source>
</evidence>
<keyword evidence="3" id="KW-0963">Cytoplasm</keyword>
<comment type="pathway">
    <text evidence="2">Cell wall biogenesis; peptidoglycan biosynthesis.</text>
</comment>
<evidence type="ECO:0000313" key="9">
    <source>
        <dbReference type="Proteomes" id="UP000034810"/>
    </source>
</evidence>
<dbReference type="Proteomes" id="UP000034810">
    <property type="component" value="Unassembled WGS sequence"/>
</dbReference>
<comment type="caution">
    <text evidence="8">The sequence shown here is derived from an EMBL/GenBank/DDBJ whole genome shotgun (WGS) entry which is preliminary data.</text>
</comment>
<dbReference type="GO" id="GO:0008360">
    <property type="term" value="P:regulation of cell shape"/>
    <property type="evidence" value="ECO:0007669"/>
    <property type="project" value="InterPro"/>
</dbReference>
<comment type="subcellular location">
    <subcellularLocation>
        <location evidence="1">Cytoplasm</location>
    </subcellularLocation>
</comment>
<dbReference type="SUPFAM" id="SSF51984">
    <property type="entry name" value="MurCD N-terminal domain"/>
    <property type="match status" value="1"/>
</dbReference>
<keyword evidence="5" id="KW-0547">Nucleotide-binding</keyword>
<evidence type="ECO:0000256" key="3">
    <source>
        <dbReference type="ARBA" id="ARBA00022490"/>
    </source>
</evidence>
<protein>
    <submittedName>
        <fullName evidence="8">UDP-N-acetylmuramoylalanine-D-glutamate ligase</fullName>
    </submittedName>
</protein>
<evidence type="ECO:0000256" key="1">
    <source>
        <dbReference type="ARBA" id="ARBA00004496"/>
    </source>
</evidence>
<dbReference type="InterPro" id="IPR013221">
    <property type="entry name" value="Mur_ligase_cen"/>
</dbReference>
<gene>
    <name evidence="8" type="ORF">UV58_C0007G0012</name>
</gene>
<dbReference type="PATRIC" id="fig|1619011.3.peg.323"/>
<dbReference type="EMBL" id="LCFA01000007">
    <property type="protein sequence ID" value="KKS82663.1"/>
    <property type="molecule type" value="Genomic_DNA"/>
</dbReference>
<dbReference type="Pfam" id="PF08245">
    <property type="entry name" value="Mur_ligase_M"/>
    <property type="match status" value="1"/>
</dbReference>
<sequence>MQKSFLYKNDNILTITDLNTESELKKSVRQLKGFNIKFHLGGHKESDFKNNDIIVFNPAVSHFSPWVKLAQKYKKEFYNDYTLFLKLLQPKPNDIASRYIGITGTRGKTTVTTWIGYILSPSIIGGNIPQNGLLKIIDKITSKTPLVLELSSYQLEYVGDWNSFNNPDCQVLNDRSILDKNKGGGIRSPHVAVITNLSSDHLNRYGTIEKYLSVKANIFKNQTKNDFLILNFLDKYTLAFLKKKPQSQIYYFSLKSLPESKKGLFFSGEKVYFQENGKKLFISKFTDLSPHQKNNLLASMLASYLYLNQHKSAIREANDVWKKILLKTKNLPQILFRQQIILKKKNLVVVNDSASTSPEGTIVAIERFSKNPDFILVTGGTDKKLDFKRLSEYIGKYVKTKNLFLLNGSATRKLVERLRKNKYFKSEPPVFGSLKEIVKAVSGLRRGIIVFSPGSASFEKFKNEFDRGRKFNRLIKQYFRENKPPRLM</sequence>
<organism evidence="8 9">
    <name type="scientific">Candidatus Wolfebacteria bacterium GW2011_GWC1_43_10</name>
    <dbReference type="NCBI Taxonomy" id="1619011"/>
    <lineage>
        <taxon>Bacteria</taxon>
        <taxon>Candidatus Wolfeibacteriota</taxon>
    </lineage>
</organism>
<dbReference type="InterPro" id="IPR036615">
    <property type="entry name" value="Mur_ligase_C_dom_sf"/>
</dbReference>
<name>A0A0G1F738_9BACT</name>
<dbReference type="UniPathway" id="UPA00219"/>